<comment type="similarity">
    <text evidence="4">In the C-terminal section; belongs to the pectinesterase family.</text>
</comment>
<keyword evidence="9 16" id="KW-0063">Aspartyl esterase</keyword>
<name>A0A022RC18_ERYGU</name>
<evidence type="ECO:0000256" key="16">
    <source>
        <dbReference type="RuleBase" id="RU000589"/>
    </source>
</evidence>
<dbReference type="OMA" id="SWMPDAK"/>
<dbReference type="PANTHER" id="PTHR31707">
    <property type="entry name" value="PECTINESTERASE"/>
    <property type="match status" value="1"/>
</dbReference>
<evidence type="ECO:0000256" key="1">
    <source>
        <dbReference type="ARBA" id="ARBA00004191"/>
    </source>
</evidence>
<comment type="catalytic activity">
    <reaction evidence="13 16">
        <text>[(1-&gt;4)-alpha-D-galacturonosyl methyl ester](n) + n H2O = [(1-&gt;4)-alpha-D-galacturonosyl](n) + n methanol + n H(+)</text>
        <dbReference type="Rhea" id="RHEA:22380"/>
        <dbReference type="Rhea" id="RHEA-COMP:14570"/>
        <dbReference type="Rhea" id="RHEA-COMP:14573"/>
        <dbReference type="ChEBI" id="CHEBI:15377"/>
        <dbReference type="ChEBI" id="CHEBI:15378"/>
        <dbReference type="ChEBI" id="CHEBI:17790"/>
        <dbReference type="ChEBI" id="CHEBI:140522"/>
        <dbReference type="ChEBI" id="CHEBI:140523"/>
        <dbReference type="EC" id="3.1.1.11"/>
    </reaction>
</comment>
<dbReference type="GO" id="GO:0045490">
    <property type="term" value="P:pectin catabolic process"/>
    <property type="evidence" value="ECO:0007669"/>
    <property type="project" value="UniProtKB-UniRule"/>
</dbReference>
<accession>A0A022RC18</accession>
<keyword evidence="10" id="KW-1015">Disulfide bond</keyword>
<dbReference type="GO" id="GO:0042545">
    <property type="term" value="P:cell wall modification"/>
    <property type="evidence" value="ECO:0007669"/>
    <property type="project" value="UniProtKB-UniRule"/>
</dbReference>
<sequence>MADNPKKKIAIVSVCSLLLVAMVVALFTTRHGNGNTDGEQDVSASQKSIQTLCQNTDYQETCVNSLTSSGSNSSDPKELIEIAFQAAIKQIRDAANNSTVFHEVEKDPRGKEALESCRELADRAINDLQRSFDKFNNFDITDVENILADLKIWLSGAITYQETCIDGFEEVPGDATEKMKELLKTGMEMTSNGLAMVTGISSVLQSIGGLGSYTTTSRRLLSNNDIIQIIGNSDDEMPGWIDSNRRNLLRSSKKKIKPNLVVAKDGSGNYTTVNEALRNIVNIIDKKNNKTFVLYIKEGVYEEKVVVNSSLTNLMFLGDGPTKTKITGRLNFIDGTNTYQTATVAIQGDHFIARDIGFENSAGAEKHQAVALRVSADMVIFYNCQMDGYQDTLYAHTYRQFYRDCVISGTIDFIFGDSAAVFQGCSLVVRKPLDNQDCIVTAQGRKDLRQPTGLVLQNCSFVPDPAYYPVRNTNKAYLGRPWKEFSRTIIMESYISDSFQAAGWLPWFEDFALDTLFYAEFNNRGPSSNKTDRVKWHGIKELPAKRVKRFTADEFLDGERWIPRTKVPYDGGFIFPLPKKDPNVKYSPQEPEETKDLGQAKDKSSFVRKDPPPPSPKKDDDGDHDDHHRHHHDSPKSSHNDSPASVPVSQIAASPWMEPYAPAPTTNFHASAPALSPAASLQPKENLSSFQKMFSGIW</sequence>
<feature type="domain" description="Pectinesterase inhibitor" evidence="18">
    <location>
        <begin position="44"/>
        <end position="196"/>
    </location>
</feature>
<dbReference type="OrthoDB" id="2019149at2759"/>
<evidence type="ECO:0000256" key="6">
    <source>
        <dbReference type="ARBA" id="ARBA00022512"/>
    </source>
</evidence>
<dbReference type="CDD" id="cd15798">
    <property type="entry name" value="PMEI-like_3"/>
    <property type="match status" value="1"/>
</dbReference>
<dbReference type="AlphaFoldDB" id="A0A022RC18"/>
<keyword evidence="12" id="KW-0961">Cell wall biogenesis/degradation</keyword>
<dbReference type="EMBL" id="KI630555">
    <property type="protein sequence ID" value="EYU37278.1"/>
    <property type="molecule type" value="Genomic_DNA"/>
</dbReference>
<dbReference type="InterPro" id="IPR012334">
    <property type="entry name" value="Pectin_lyas_fold"/>
</dbReference>
<comment type="similarity">
    <text evidence="3">In the N-terminal section; belongs to the PMEI family.</text>
</comment>
<feature type="compositionally biased region" description="Basic and acidic residues" evidence="17">
    <location>
        <begin position="592"/>
        <end position="626"/>
    </location>
</feature>
<keyword evidence="6" id="KW-0134">Cell wall</keyword>
<feature type="compositionally biased region" description="Low complexity" evidence="17">
    <location>
        <begin position="670"/>
        <end position="681"/>
    </location>
</feature>
<dbReference type="UniPathway" id="UPA00545">
    <property type="reaction ID" value="UER00823"/>
</dbReference>
<dbReference type="NCBIfam" id="TIGR01614">
    <property type="entry name" value="PME_inhib"/>
    <property type="match status" value="1"/>
</dbReference>
<evidence type="ECO:0000259" key="18">
    <source>
        <dbReference type="SMART" id="SM00856"/>
    </source>
</evidence>
<dbReference type="GO" id="GO:0046910">
    <property type="term" value="F:pectinesterase inhibitor activity"/>
    <property type="evidence" value="ECO:0000318"/>
    <property type="project" value="GO_Central"/>
</dbReference>
<dbReference type="FunFam" id="1.20.140.40:FF:000001">
    <property type="entry name" value="Pectinesterase"/>
    <property type="match status" value="1"/>
</dbReference>
<dbReference type="EC" id="3.1.1.11" evidence="5 16"/>
<feature type="signal peptide" evidence="16">
    <location>
        <begin position="1"/>
        <end position="25"/>
    </location>
</feature>
<evidence type="ECO:0000256" key="11">
    <source>
        <dbReference type="ARBA" id="ARBA00023180"/>
    </source>
</evidence>
<dbReference type="KEGG" id="egt:105958251"/>
<dbReference type="SUPFAM" id="SSF101148">
    <property type="entry name" value="Plant invertase/pectin methylesterase inhibitor"/>
    <property type="match status" value="1"/>
</dbReference>
<protein>
    <recommendedName>
        <fullName evidence="5 16">Pectinesterase</fullName>
        <ecNumber evidence="5 16">3.1.1.11</ecNumber>
    </recommendedName>
</protein>
<dbReference type="FunFam" id="2.160.20.10:FF:000001">
    <property type="entry name" value="Pectinesterase"/>
    <property type="match status" value="1"/>
</dbReference>
<evidence type="ECO:0000313" key="20">
    <source>
        <dbReference type="Proteomes" id="UP000030748"/>
    </source>
</evidence>
<keyword evidence="7" id="KW-0964">Secreted</keyword>
<reference evidence="19 20" key="1">
    <citation type="journal article" date="2013" name="Proc. Natl. Acad. Sci. U.S.A.">
        <title>Fine-scale variation in meiotic recombination in Mimulus inferred from population shotgun sequencing.</title>
        <authorList>
            <person name="Hellsten U."/>
            <person name="Wright K.M."/>
            <person name="Jenkins J."/>
            <person name="Shu S."/>
            <person name="Yuan Y."/>
            <person name="Wessler S.R."/>
            <person name="Schmutz J."/>
            <person name="Willis J.H."/>
            <person name="Rokhsar D.S."/>
        </authorList>
    </citation>
    <scope>NUCLEOTIDE SEQUENCE [LARGE SCALE GENOMIC DNA]</scope>
    <source>
        <strain evidence="20">cv. DUN x IM62</strain>
    </source>
</reference>
<dbReference type="Pfam" id="PF01095">
    <property type="entry name" value="Pectinesterase"/>
    <property type="match status" value="1"/>
</dbReference>
<evidence type="ECO:0000256" key="9">
    <source>
        <dbReference type="ARBA" id="ARBA00023085"/>
    </source>
</evidence>
<dbReference type="SMART" id="SM00856">
    <property type="entry name" value="PMEI"/>
    <property type="match status" value="1"/>
</dbReference>
<dbReference type="Gene3D" id="1.20.140.40">
    <property type="entry name" value="Invertase/pectin methylesterase inhibitor family protein"/>
    <property type="match status" value="1"/>
</dbReference>
<dbReference type="InterPro" id="IPR006501">
    <property type="entry name" value="Pectinesterase_inhib_dom"/>
</dbReference>
<keyword evidence="16" id="KW-0732">Signal</keyword>
<feature type="chain" id="PRO_5005101229" description="Pectinesterase" evidence="16">
    <location>
        <begin position="26"/>
        <end position="698"/>
    </location>
</feature>
<dbReference type="Proteomes" id="UP000030748">
    <property type="component" value="Unassembled WGS sequence"/>
</dbReference>
<dbReference type="InterPro" id="IPR000070">
    <property type="entry name" value="Pectinesterase_cat"/>
</dbReference>
<evidence type="ECO:0000256" key="5">
    <source>
        <dbReference type="ARBA" id="ARBA00013229"/>
    </source>
</evidence>
<evidence type="ECO:0000256" key="14">
    <source>
        <dbReference type="ARBA" id="ARBA00057335"/>
    </source>
</evidence>
<dbReference type="STRING" id="4155.A0A022RC18"/>
<dbReference type="eggNOG" id="ENOG502QPZF">
    <property type="taxonomic scope" value="Eukaryota"/>
</dbReference>
<proteinExistence type="inferred from homology"/>
<keyword evidence="11" id="KW-0325">Glycoprotein</keyword>
<evidence type="ECO:0000256" key="15">
    <source>
        <dbReference type="PROSITE-ProRule" id="PRU10040"/>
    </source>
</evidence>
<dbReference type="GO" id="GO:0030599">
    <property type="term" value="F:pectinesterase activity"/>
    <property type="evidence" value="ECO:0000318"/>
    <property type="project" value="GO_Central"/>
</dbReference>
<keyword evidence="20" id="KW-1185">Reference proteome</keyword>
<feature type="active site" evidence="15">
    <location>
        <position position="412"/>
    </location>
</feature>
<evidence type="ECO:0000256" key="2">
    <source>
        <dbReference type="ARBA" id="ARBA00005184"/>
    </source>
</evidence>
<evidence type="ECO:0000256" key="8">
    <source>
        <dbReference type="ARBA" id="ARBA00022801"/>
    </source>
</evidence>
<feature type="region of interest" description="Disordered" evidence="17">
    <location>
        <begin position="580"/>
        <end position="686"/>
    </location>
</feature>
<evidence type="ECO:0000256" key="7">
    <source>
        <dbReference type="ARBA" id="ARBA00022525"/>
    </source>
</evidence>
<dbReference type="InterPro" id="IPR033131">
    <property type="entry name" value="Pectinesterase_Asp_AS"/>
</dbReference>
<evidence type="ECO:0000256" key="17">
    <source>
        <dbReference type="SAM" id="MobiDB-lite"/>
    </source>
</evidence>
<dbReference type="InterPro" id="IPR035513">
    <property type="entry name" value="Invertase/methylesterase_inhib"/>
</dbReference>
<dbReference type="SUPFAM" id="SSF51126">
    <property type="entry name" value="Pectin lyase-like"/>
    <property type="match status" value="1"/>
</dbReference>
<comment type="function">
    <text evidence="14">Acts in the modification of cell walls via demethylesterification of cell wall pectin.</text>
</comment>
<dbReference type="Pfam" id="PF04043">
    <property type="entry name" value="PMEI"/>
    <property type="match status" value="1"/>
</dbReference>
<organism evidence="19 20">
    <name type="scientific">Erythranthe guttata</name>
    <name type="common">Yellow monkey flower</name>
    <name type="synonym">Mimulus guttatus</name>
    <dbReference type="NCBI Taxonomy" id="4155"/>
    <lineage>
        <taxon>Eukaryota</taxon>
        <taxon>Viridiplantae</taxon>
        <taxon>Streptophyta</taxon>
        <taxon>Embryophyta</taxon>
        <taxon>Tracheophyta</taxon>
        <taxon>Spermatophyta</taxon>
        <taxon>Magnoliopsida</taxon>
        <taxon>eudicotyledons</taxon>
        <taxon>Gunneridae</taxon>
        <taxon>Pentapetalae</taxon>
        <taxon>asterids</taxon>
        <taxon>lamiids</taxon>
        <taxon>Lamiales</taxon>
        <taxon>Phrymaceae</taxon>
        <taxon>Erythranthe</taxon>
    </lineage>
</organism>
<evidence type="ECO:0000256" key="12">
    <source>
        <dbReference type="ARBA" id="ARBA00023316"/>
    </source>
</evidence>
<gene>
    <name evidence="19" type="ORF">MIMGU_mgv1a002232mg</name>
</gene>
<evidence type="ECO:0000256" key="3">
    <source>
        <dbReference type="ARBA" id="ARBA00006027"/>
    </source>
</evidence>
<feature type="compositionally biased region" description="Polar residues" evidence="17">
    <location>
        <begin position="640"/>
        <end position="652"/>
    </location>
</feature>
<evidence type="ECO:0000256" key="4">
    <source>
        <dbReference type="ARBA" id="ARBA00007786"/>
    </source>
</evidence>
<evidence type="ECO:0000313" key="19">
    <source>
        <dbReference type="EMBL" id="EYU37278.1"/>
    </source>
</evidence>
<comment type="subcellular location">
    <subcellularLocation>
        <location evidence="1">Secreted</location>
        <location evidence="1">Cell wall</location>
    </subcellularLocation>
</comment>
<evidence type="ECO:0000256" key="13">
    <source>
        <dbReference type="ARBA" id="ARBA00047928"/>
    </source>
</evidence>
<dbReference type="PhylomeDB" id="A0A022RC18"/>
<dbReference type="PROSITE" id="PS00503">
    <property type="entry name" value="PECTINESTERASE_2"/>
    <property type="match status" value="1"/>
</dbReference>
<evidence type="ECO:0000256" key="10">
    <source>
        <dbReference type="ARBA" id="ARBA00023157"/>
    </source>
</evidence>
<comment type="pathway">
    <text evidence="2 16">Glycan metabolism; pectin degradation; 2-dehydro-3-deoxy-D-gluconate from pectin: step 1/5.</text>
</comment>
<dbReference type="Gene3D" id="2.160.20.10">
    <property type="entry name" value="Single-stranded right-handed beta-helix, Pectin lyase-like"/>
    <property type="match status" value="1"/>
</dbReference>
<keyword evidence="8 16" id="KW-0378">Hydrolase</keyword>
<dbReference type="InterPro" id="IPR011050">
    <property type="entry name" value="Pectin_lyase_fold/virulence"/>
</dbReference>